<dbReference type="InterPro" id="IPR021903">
    <property type="entry name" value="DUF3515"/>
</dbReference>
<proteinExistence type="predicted"/>
<organism evidence="2 3">
    <name type="scientific">Pilimelia anulata</name>
    <dbReference type="NCBI Taxonomy" id="53371"/>
    <lineage>
        <taxon>Bacteria</taxon>
        <taxon>Bacillati</taxon>
        <taxon>Actinomycetota</taxon>
        <taxon>Actinomycetes</taxon>
        <taxon>Micromonosporales</taxon>
        <taxon>Micromonosporaceae</taxon>
        <taxon>Pilimelia</taxon>
    </lineage>
</organism>
<evidence type="ECO:0008006" key="4">
    <source>
        <dbReference type="Google" id="ProtNLM"/>
    </source>
</evidence>
<keyword evidence="1" id="KW-0812">Transmembrane</keyword>
<dbReference type="EMBL" id="BMQB01000001">
    <property type="protein sequence ID" value="GGJ76398.1"/>
    <property type="molecule type" value="Genomic_DNA"/>
</dbReference>
<dbReference type="RefSeq" id="WP_189168164.1">
    <property type="nucleotide sequence ID" value="NZ_BMQB01000001.1"/>
</dbReference>
<name>A0A8J3AZY2_9ACTN</name>
<feature type="transmembrane region" description="Helical" evidence="1">
    <location>
        <begin position="12"/>
        <end position="32"/>
    </location>
</feature>
<reference evidence="2" key="2">
    <citation type="submission" date="2020-09" db="EMBL/GenBank/DDBJ databases">
        <authorList>
            <person name="Sun Q."/>
            <person name="Ohkuma M."/>
        </authorList>
    </citation>
    <scope>NUCLEOTIDE SEQUENCE</scope>
    <source>
        <strain evidence="2">JCM 3090</strain>
    </source>
</reference>
<reference evidence="2" key="1">
    <citation type="journal article" date="2014" name="Int. J. Syst. Evol. Microbiol.">
        <title>Complete genome sequence of Corynebacterium casei LMG S-19264T (=DSM 44701T), isolated from a smear-ripened cheese.</title>
        <authorList>
            <consortium name="US DOE Joint Genome Institute (JGI-PGF)"/>
            <person name="Walter F."/>
            <person name="Albersmeier A."/>
            <person name="Kalinowski J."/>
            <person name="Ruckert C."/>
        </authorList>
    </citation>
    <scope>NUCLEOTIDE SEQUENCE</scope>
    <source>
        <strain evidence="2">JCM 3090</strain>
    </source>
</reference>
<keyword evidence="1" id="KW-0472">Membrane</keyword>
<comment type="caution">
    <text evidence="2">The sequence shown here is derived from an EMBL/GenBank/DDBJ whole genome shotgun (WGS) entry which is preliminary data.</text>
</comment>
<protein>
    <recommendedName>
        <fullName evidence="4">DUF3515 domain-containing protein</fullName>
    </recommendedName>
</protein>
<accession>A0A8J3AZY2</accession>
<keyword evidence="3" id="KW-1185">Reference proteome</keyword>
<dbReference type="AlphaFoldDB" id="A0A8J3AZY2"/>
<evidence type="ECO:0000313" key="3">
    <source>
        <dbReference type="Proteomes" id="UP000649739"/>
    </source>
</evidence>
<sequence length="195" mass="19513">MSDPLRRGAARLATAVALPFALLAGVGGYLLLRPAPAEPDPPAAGAAPRPVPSTAVPMPAPRLAGAAAARCRELLAALPAVARDLPRRAVAAGREQNAAYGEPPLTLACGGPAATVPPTAQLLRLDGVCWYGRAGGTGSVWTTVDRAVPVTLAVPPPVDGAAQRVIDFSAPVVGAIPRHPAPPPGCDPLPAPSPT</sequence>
<dbReference type="Proteomes" id="UP000649739">
    <property type="component" value="Unassembled WGS sequence"/>
</dbReference>
<evidence type="ECO:0000313" key="2">
    <source>
        <dbReference type="EMBL" id="GGJ76398.1"/>
    </source>
</evidence>
<keyword evidence="1" id="KW-1133">Transmembrane helix</keyword>
<dbReference type="Pfam" id="PF12028">
    <property type="entry name" value="DUF3515"/>
    <property type="match status" value="1"/>
</dbReference>
<evidence type="ECO:0000256" key="1">
    <source>
        <dbReference type="SAM" id="Phobius"/>
    </source>
</evidence>
<gene>
    <name evidence="2" type="ORF">GCM10010123_02960</name>
</gene>